<dbReference type="OrthoDB" id="9769193at2"/>
<comment type="similarity">
    <text evidence="2">Belongs to the bacterial solute-binding protein 2 family.</text>
</comment>
<keyword evidence="3" id="KW-0732">Signal</keyword>
<evidence type="ECO:0000256" key="1">
    <source>
        <dbReference type="ARBA" id="ARBA00004196"/>
    </source>
</evidence>
<dbReference type="SUPFAM" id="SSF53822">
    <property type="entry name" value="Periplasmic binding protein-like I"/>
    <property type="match status" value="1"/>
</dbReference>
<dbReference type="PANTHER" id="PTHR46847:SF1">
    <property type="entry name" value="D-ALLOSE-BINDING PERIPLASMIC PROTEIN-RELATED"/>
    <property type="match status" value="1"/>
</dbReference>
<dbReference type="Gene3D" id="3.40.50.2300">
    <property type="match status" value="2"/>
</dbReference>
<evidence type="ECO:0000313" key="6">
    <source>
        <dbReference type="Proteomes" id="UP000031866"/>
    </source>
</evidence>
<accession>A0A0B5QPY7</accession>
<dbReference type="GO" id="GO:0030313">
    <property type="term" value="C:cell envelope"/>
    <property type="evidence" value="ECO:0007669"/>
    <property type="project" value="UniProtKB-SubCell"/>
</dbReference>
<reference evidence="6" key="1">
    <citation type="submission" date="2014-12" db="EMBL/GenBank/DDBJ databases">
        <title>Genome sequence of Clostridium beijerinckii strain 59B.</title>
        <authorList>
            <person name="Little G.T."/>
            <person name="Minton N.P."/>
        </authorList>
    </citation>
    <scope>NUCLEOTIDE SEQUENCE [LARGE SCALE GENOMIC DNA]</scope>
    <source>
        <strain evidence="6">59B</strain>
    </source>
</reference>
<dbReference type="GO" id="GO:0030246">
    <property type="term" value="F:carbohydrate binding"/>
    <property type="evidence" value="ECO:0007669"/>
    <property type="project" value="UniProtKB-ARBA"/>
</dbReference>
<dbReference type="Proteomes" id="UP000031866">
    <property type="component" value="Chromosome"/>
</dbReference>
<dbReference type="KEGG" id="cbei:LF65_03782"/>
<dbReference type="STRING" id="1520.LF65_03782"/>
<evidence type="ECO:0000259" key="4">
    <source>
        <dbReference type="Pfam" id="PF13407"/>
    </source>
</evidence>
<protein>
    <submittedName>
        <fullName evidence="5">Sugar ABC transporter substrate-binding protein</fullName>
    </submittedName>
</protein>
<dbReference type="EMBL" id="CP010086">
    <property type="protein sequence ID" value="AJH00337.1"/>
    <property type="molecule type" value="Genomic_DNA"/>
</dbReference>
<organism evidence="5 6">
    <name type="scientific">Clostridium beijerinckii</name>
    <name type="common">Clostridium MP</name>
    <dbReference type="NCBI Taxonomy" id="1520"/>
    <lineage>
        <taxon>Bacteria</taxon>
        <taxon>Bacillati</taxon>
        <taxon>Bacillota</taxon>
        <taxon>Clostridia</taxon>
        <taxon>Eubacteriales</taxon>
        <taxon>Clostridiaceae</taxon>
        <taxon>Clostridium</taxon>
    </lineage>
</organism>
<gene>
    <name evidence="5" type="ORF">LF65_03782</name>
</gene>
<feature type="domain" description="Periplasmic binding protein" evidence="4">
    <location>
        <begin position="36"/>
        <end position="290"/>
    </location>
</feature>
<comment type="subcellular location">
    <subcellularLocation>
        <location evidence="1">Cell envelope</location>
    </subcellularLocation>
</comment>
<dbReference type="PANTHER" id="PTHR46847">
    <property type="entry name" value="D-ALLOSE-BINDING PERIPLASMIC PROTEIN-RELATED"/>
    <property type="match status" value="1"/>
</dbReference>
<name>A0A0B5QPY7_CLOBE</name>
<dbReference type="Pfam" id="PF13407">
    <property type="entry name" value="Peripla_BP_4"/>
    <property type="match status" value="1"/>
</dbReference>
<dbReference type="RefSeq" id="WP_041898065.1">
    <property type="nucleotide sequence ID" value="NZ_CP010086.2"/>
</dbReference>
<dbReference type="AlphaFoldDB" id="A0A0B5QPY7"/>
<sequence>MRKRISILLTIIMMFVMVSGCSSKSSSSTKKNVKILLSISDASDEFRSMLAKSAKDFADSEKVDLDIKDAAGSIETQVSHMKEAVSGGYDVILCTPVDSTTGLQLKKAAGNLPIVFMNSSPSEELLEKDKYIYVASNEKVAGQYQAEYIADYFKNKNNIKVVLLKGEKNHAATKGRTKAVKETFKEKGIDADYVFEDNADWSRAKAKEMFNIFLSTGRKFDCVIANNDEMALGVMDSFKENKIDTSLIPIVGIDATSDGCKAIVDGGLQFTVYQSAKDQSKNAVQAAIQLGSNGELSNIENLAQDGKHIWVAFEKVTKDNVKNYMS</sequence>
<dbReference type="InterPro" id="IPR028082">
    <property type="entry name" value="Peripla_BP_I"/>
</dbReference>
<dbReference type="InterPro" id="IPR025997">
    <property type="entry name" value="SBP_2_dom"/>
</dbReference>
<evidence type="ECO:0000256" key="2">
    <source>
        <dbReference type="ARBA" id="ARBA00007639"/>
    </source>
</evidence>
<evidence type="ECO:0000256" key="3">
    <source>
        <dbReference type="ARBA" id="ARBA00022729"/>
    </source>
</evidence>
<evidence type="ECO:0000313" key="5">
    <source>
        <dbReference type="EMBL" id="AJH00337.1"/>
    </source>
</evidence>
<dbReference type="PROSITE" id="PS51257">
    <property type="entry name" value="PROKAR_LIPOPROTEIN"/>
    <property type="match status" value="1"/>
</dbReference>
<proteinExistence type="inferred from homology"/>